<protein>
    <submittedName>
        <fullName evidence="2">Fic family protein</fullName>
    </submittedName>
</protein>
<reference evidence="2 3" key="1">
    <citation type="submission" date="2023-12" db="EMBL/GenBank/DDBJ databases">
        <title>Denitrificimonas halotolerans sp. nov.,a novel species isolated from landfill leachate.</title>
        <authorList>
            <person name="Wang S."/>
        </authorList>
    </citation>
    <scope>NUCLEOTIDE SEQUENCE [LARGE SCALE GENOMIC DNA]</scope>
    <source>
        <strain evidence="2 3">JX-1</strain>
    </source>
</reference>
<dbReference type="PANTHER" id="PTHR13504:SF38">
    <property type="entry name" value="FIDO DOMAIN-CONTAINING PROTEIN"/>
    <property type="match status" value="1"/>
</dbReference>
<evidence type="ECO:0000313" key="3">
    <source>
        <dbReference type="Proteomes" id="UP001294570"/>
    </source>
</evidence>
<sequence>MNNNKLFKLADLLKARLDEQRPLPAEIVSNLHENLVLQWTYHSNAIEGNTLTLKKTKVALEGITIGGKTLREHLEAINHRDAILFVEDLVTKQQPLDEYSVKSLHQLVLKNIDADPSNNNAGRYRQVNVLISGANHKPPQAVQVPEQMQAFIAWYTTDAQALHPVERAARVHGEFVKIHPFTDSNGRTSRLLMNLVLMQSGFPATVIEVEQRLAYYEALDTAHCTGDYSSFIALVADSVKRSFEPYWWALGREAEMASYLKEMGYGA</sequence>
<dbReference type="PROSITE" id="PS51459">
    <property type="entry name" value="FIDO"/>
    <property type="match status" value="1"/>
</dbReference>
<keyword evidence="3" id="KW-1185">Reference proteome</keyword>
<evidence type="ECO:0000259" key="1">
    <source>
        <dbReference type="PROSITE" id="PS51459"/>
    </source>
</evidence>
<accession>A0ABU5GTU5</accession>
<dbReference type="Gene3D" id="1.10.3290.10">
    <property type="entry name" value="Fido-like domain"/>
    <property type="match status" value="1"/>
</dbReference>
<dbReference type="Proteomes" id="UP001294570">
    <property type="component" value="Unassembled WGS sequence"/>
</dbReference>
<gene>
    <name evidence="2" type="ORF">TOI97_12020</name>
</gene>
<dbReference type="SUPFAM" id="SSF140931">
    <property type="entry name" value="Fic-like"/>
    <property type="match status" value="1"/>
</dbReference>
<name>A0ABU5GTU5_9GAMM</name>
<comment type="caution">
    <text evidence="2">The sequence shown here is derived from an EMBL/GenBank/DDBJ whole genome shotgun (WGS) entry which is preliminary data.</text>
</comment>
<dbReference type="EMBL" id="JAXIVU010000023">
    <property type="protein sequence ID" value="MDY7220289.1"/>
    <property type="molecule type" value="Genomic_DNA"/>
</dbReference>
<dbReference type="InterPro" id="IPR036597">
    <property type="entry name" value="Fido-like_dom_sf"/>
</dbReference>
<proteinExistence type="predicted"/>
<dbReference type="InterPro" id="IPR003812">
    <property type="entry name" value="Fido"/>
</dbReference>
<dbReference type="InterPro" id="IPR040198">
    <property type="entry name" value="Fido_containing"/>
</dbReference>
<dbReference type="RefSeq" id="WP_321554374.1">
    <property type="nucleotide sequence ID" value="NZ_JAXIVU010000023.1"/>
</dbReference>
<organism evidence="2 3">
    <name type="scientific">Denitrificimonas halotolerans</name>
    <dbReference type="NCBI Taxonomy" id="3098930"/>
    <lineage>
        <taxon>Bacteria</taxon>
        <taxon>Pseudomonadati</taxon>
        <taxon>Pseudomonadota</taxon>
        <taxon>Gammaproteobacteria</taxon>
        <taxon>Pseudomonadales</taxon>
        <taxon>Pseudomonadaceae</taxon>
        <taxon>Denitrificimonas</taxon>
    </lineage>
</organism>
<feature type="domain" description="Fido" evidence="1">
    <location>
        <begin position="96"/>
        <end position="237"/>
    </location>
</feature>
<evidence type="ECO:0000313" key="2">
    <source>
        <dbReference type="EMBL" id="MDY7220289.1"/>
    </source>
</evidence>
<dbReference type="Pfam" id="PF02661">
    <property type="entry name" value="Fic"/>
    <property type="match status" value="1"/>
</dbReference>
<dbReference type="PANTHER" id="PTHR13504">
    <property type="entry name" value="FIDO DOMAIN-CONTAINING PROTEIN DDB_G0283145"/>
    <property type="match status" value="1"/>
</dbReference>